<reference evidence="3" key="1">
    <citation type="submission" date="2016-11" db="EMBL/GenBank/DDBJ databases">
        <authorList>
            <person name="Varghese N."/>
            <person name="Submissions S."/>
        </authorList>
    </citation>
    <scope>NUCLEOTIDE SEQUENCE [LARGE SCALE GENOMIC DNA]</scope>
    <source>
        <strain evidence="3">DSM 2635</strain>
    </source>
</reference>
<proteinExistence type="predicted"/>
<protein>
    <submittedName>
        <fullName evidence="2">Putative membrane protein</fullName>
    </submittedName>
</protein>
<dbReference type="STRING" id="1121321.SAMN04488530_102172"/>
<keyword evidence="3" id="KW-1185">Reference proteome</keyword>
<dbReference type="AlphaFoldDB" id="A0A1M5K8S1"/>
<evidence type="ECO:0000313" key="2">
    <source>
        <dbReference type="EMBL" id="SHG49234.1"/>
    </source>
</evidence>
<evidence type="ECO:0000256" key="1">
    <source>
        <dbReference type="SAM" id="Phobius"/>
    </source>
</evidence>
<keyword evidence="1" id="KW-0812">Transmembrane</keyword>
<sequence>MMGGYGIIGGFGMFINLLLIGIVIYVVFKLSNGSYSIRNGGNEAINILNQRYANSKISEEEYIQKKKMLRE</sequence>
<accession>A0A1M5K8S1</accession>
<organism evidence="2 3">
    <name type="scientific">Asaccharospora irregularis DSM 2635</name>
    <dbReference type="NCBI Taxonomy" id="1121321"/>
    <lineage>
        <taxon>Bacteria</taxon>
        <taxon>Bacillati</taxon>
        <taxon>Bacillota</taxon>
        <taxon>Clostridia</taxon>
        <taxon>Peptostreptococcales</taxon>
        <taxon>Peptostreptococcaceae</taxon>
        <taxon>Asaccharospora</taxon>
    </lineage>
</organism>
<dbReference type="Proteomes" id="UP000243255">
    <property type="component" value="Unassembled WGS sequence"/>
</dbReference>
<feature type="transmembrane region" description="Helical" evidence="1">
    <location>
        <begin position="6"/>
        <end position="28"/>
    </location>
</feature>
<gene>
    <name evidence="2" type="ORF">SAMN04488530_102172</name>
</gene>
<keyword evidence="1" id="KW-0472">Membrane</keyword>
<name>A0A1M5K8S1_9FIRM</name>
<keyword evidence="1" id="KW-1133">Transmembrane helix</keyword>
<evidence type="ECO:0000313" key="3">
    <source>
        <dbReference type="Proteomes" id="UP000243255"/>
    </source>
</evidence>
<dbReference type="EMBL" id="FQWX01000002">
    <property type="protein sequence ID" value="SHG49234.1"/>
    <property type="molecule type" value="Genomic_DNA"/>
</dbReference>